<dbReference type="Proteomes" id="UP000533641">
    <property type="component" value="Unassembled WGS sequence"/>
</dbReference>
<comment type="caution">
    <text evidence="3">The sequence shown here is derived from an EMBL/GenBank/DDBJ whole genome shotgun (WGS) entry which is preliminary data.</text>
</comment>
<dbReference type="AlphaFoldDB" id="A0A7W6WFJ2"/>
<dbReference type="GO" id="GO:0004527">
    <property type="term" value="F:exonuclease activity"/>
    <property type="evidence" value="ECO:0007669"/>
    <property type="project" value="UniProtKB-KW"/>
</dbReference>
<reference evidence="3 4" key="1">
    <citation type="submission" date="2020-08" db="EMBL/GenBank/DDBJ databases">
        <title>Genomic Encyclopedia of Type Strains, Phase IV (KMG-V): Genome sequencing to study the core and pangenomes of soil and plant-associated prokaryotes.</title>
        <authorList>
            <person name="Whitman W."/>
        </authorList>
    </citation>
    <scope>NUCLEOTIDE SEQUENCE [LARGE SCALE GENOMIC DNA]</scope>
    <source>
        <strain evidence="3 4">SEMIA 402</strain>
    </source>
</reference>
<protein>
    <submittedName>
        <fullName evidence="3">Endonuclease/exonuclease/phosphatase family metal-dependent hydrolase</fullName>
    </submittedName>
</protein>
<keyword evidence="3" id="KW-0378">Hydrolase</keyword>
<dbReference type="InterPro" id="IPR036691">
    <property type="entry name" value="Endo/exonu/phosph_ase_sf"/>
</dbReference>
<dbReference type="Pfam" id="PF03372">
    <property type="entry name" value="Exo_endo_phos"/>
    <property type="match status" value="1"/>
</dbReference>
<sequence length="280" mass="30419">MERNGLKASSPGMSTFSPVPPQSTGSELKILTYNVHSCIGTDRRIEPARIADVIAQTGADIIALQELDVGRKRTGGIDQAHAIASLLKMQAHFHPALHVEEEQYGDAILTAMPTRLMKAGPLPSVGEMRGAIWVQIEMAGIHLNLLNTHLGLRGIDRVRQVTTLLGREWIGSQKFQAAPAIICGDLNAVPSSPAYKMLARHFRDTQLLAARRPRPTYPSRLPILRIDHIFVSDGIGVTSATVTATPLVRRASDHLPLLATILPGAAITRKEAAAEVKYFQ</sequence>
<dbReference type="Gene3D" id="3.60.10.10">
    <property type="entry name" value="Endonuclease/exonuclease/phosphatase"/>
    <property type="match status" value="1"/>
</dbReference>
<keyword evidence="3" id="KW-0540">Nuclease</keyword>
<dbReference type="EMBL" id="JACIGM010000007">
    <property type="protein sequence ID" value="MBB4275749.1"/>
    <property type="molecule type" value="Genomic_DNA"/>
</dbReference>
<feature type="domain" description="Endonuclease/exonuclease/phosphatase" evidence="2">
    <location>
        <begin position="31"/>
        <end position="254"/>
    </location>
</feature>
<evidence type="ECO:0000313" key="3">
    <source>
        <dbReference type="EMBL" id="MBB4275749.1"/>
    </source>
</evidence>
<dbReference type="PANTHER" id="PTHR14859">
    <property type="entry name" value="CALCOFLUOR WHITE HYPERSENSITIVE PROTEIN PRECURSOR"/>
    <property type="match status" value="1"/>
</dbReference>
<dbReference type="InterPro" id="IPR051916">
    <property type="entry name" value="GPI-anchor_lipid_remodeler"/>
</dbReference>
<accession>A0A7W6WFJ2</accession>
<keyword evidence="3" id="KW-0255">Endonuclease</keyword>
<feature type="region of interest" description="Disordered" evidence="1">
    <location>
        <begin position="1"/>
        <end position="23"/>
    </location>
</feature>
<organism evidence="3 4">
    <name type="scientific">Rhizobium mongolense</name>
    <dbReference type="NCBI Taxonomy" id="57676"/>
    <lineage>
        <taxon>Bacteria</taxon>
        <taxon>Pseudomonadati</taxon>
        <taxon>Pseudomonadota</taxon>
        <taxon>Alphaproteobacteria</taxon>
        <taxon>Hyphomicrobiales</taxon>
        <taxon>Rhizobiaceae</taxon>
        <taxon>Rhizobium/Agrobacterium group</taxon>
        <taxon>Rhizobium</taxon>
    </lineage>
</organism>
<evidence type="ECO:0000256" key="1">
    <source>
        <dbReference type="SAM" id="MobiDB-lite"/>
    </source>
</evidence>
<dbReference type="InterPro" id="IPR005135">
    <property type="entry name" value="Endo/exonuclease/phosphatase"/>
</dbReference>
<dbReference type="SUPFAM" id="SSF56219">
    <property type="entry name" value="DNase I-like"/>
    <property type="match status" value="1"/>
</dbReference>
<gene>
    <name evidence="3" type="ORF">GGE12_003540</name>
</gene>
<dbReference type="GO" id="GO:0004519">
    <property type="term" value="F:endonuclease activity"/>
    <property type="evidence" value="ECO:0007669"/>
    <property type="project" value="UniProtKB-KW"/>
</dbReference>
<evidence type="ECO:0000313" key="4">
    <source>
        <dbReference type="Proteomes" id="UP000533641"/>
    </source>
</evidence>
<feature type="compositionally biased region" description="Polar residues" evidence="1">
    <location>
        <begin position="11"/>
        <end position="23"/>
    </location>
</feature>
<dbReference type="GO" id="GO:0016020">
    <property type="term" value="C:membrane"/>
    <property type="evidence" value="ECO:0007669"/>
    <property type="project" value="GOC"/>
</dbReference>
<dbReference type="GO" id="GO:0006506">
    <property type="term" value="P:GPI anchor biosynthetic process"/>
    <property type="evidence" value="ECO:0007669"/>
    <property type="project" value="TreeGrafter"/>
</dbReference>
<proteinExistence type="predicted"/>
<evidence type="ECO:0000259" key="2">
    <source>
        <dbReference type="Pfam" id="PF03372"/>
    </source>
</evidence>
<keyword evidence="3" id="KW-0269">Exonuclease</keyword>
<name>A0A7W6WFJ2_9HYPH</name>
<dbReference type="PANTHER" id="PTHR14859:SF15">
    <property type="entry name" value="ENDONUCLEASE_EXONUCLEASE_PHOSPHATASE DOMAIN-CONTAINING PROTEIN"/>
    <property type="match status" value="1"/>
</dbReference>